<dbReference type="AlphaFoldDB" id="A0A5N6U3Y6"/>
<dbReference type="OrthoDB" id="4414984at2759"/>
<gene>
    <name evidence="2" type="ORF">BDV25DRAFT_149781</name>
</gene>
<organism evidence="2 3">
    <name type="scientific">Aspergillus avenaceus</name>
    <dbReference type="NCBI Taxonomy" id="36643"/>
    <lineage>
        <taxon>Eukaryota</taxon>
        <taxon>Fungi</taxon>
        <taxon>Dikarya</taxon>
        <taxon>Ascomycota</taxon>
        <taxon>Pezizomycotina</taxon>
        <taxon>Eurotiomycetes</taxon>
        <taxon>Eurotiomycetidae</taxon>
        <taxon>Eurotiales</taxon>
        <taxon>Aspergillaceae</taxon>
        <taxon>Aspergillus</taxon>
        <taxon>Aspergillus subgen. Circumdati</taxon>
    </lineage>
</organism>
<dbReference type="Proteomes" id="UP000325780">
    <property type="component" value="Unassembled WGS sequence"/>
</dbReference>
<evidence type="ECO:0000313" key="3">
    <source>
        <dbReference type="Proteomes" id="UP000325780"/>
    </source>
</evidence>
<protein>
    <recommendedName>
        <fullName evidence="4">Extracellular membrane protein CFEM domain-containing protein</fullName>
    </recommendedName>
</protein>
<dbReference type="EMBL" id="ML742041">
    <property type="protein sequence ID" value="KAE8153306.1"/>
    <property type="molecule type" value="Genomic_DNA"/>
</dbReference>
<feature type="signal peptide" evidence="1">
    <location>
        <begin position="1"/>
        <end position="17"/>
    </location>
</feature>
<sequence length="83" mass="8662">MLSYTIILASLFASSMAQFPACGGLGSLCKSTFRFGHTPNMICGCPEDSFCQDQITVGDNFYAFCTPNTNSAGSQNNGSSGGN</sequence>
<accession>A0A5N6U3Y6</accession>
<feature type="chain" id="PRO_5025024220" description="Extracellular membrane protein CFEM domain-containing protein" evidence="1">
    <location>
        <begin position="18"/>
        <end position="83"/>
    </location>
</feature>
<evidence type="ECO:0000313" key="2">
    <source>
        <dbReference type="EMBL" id="KAE8153306.1"/>
    </source>
</evidence>
<evidence type="ECO:0008006" key="4">
    <source>
        <dbReference type="Google" id="ProtNLM"/>
    </source>
</evidence>
<proteinExistence type="predicted"/>
<keyword evidence="1" id="KW-0732">Signal</keyword>
<reference evidence="2 3" key="1">
    <citation type="submission" date="2019-04" db="EMBL/GenBank/DDBJ databases">
        <title>Friends and foes A comparative genomics study of 23 Aspergillus species from section Flavi.</title>
        <authorList>
            <consortium name="DOE Joint Genome Institute"/>
            <person name="Kjaerbolling I."/>
            <person name="Vesth T."/>
            <person name="Frisvad J.C."/>
            <person name="Nybo J.L."/>
            <person name="Theobald S."/>
            <person name="Kildgaard S."/>
            <person name="Isbrandt T."/>
            <person name="Kuo A."/>
            <person name="Sato A."/>
            <person name="Lyhne E.K."/>
            <person name="Kogle M.E."/>
            <person name="Wiebenga A."/>
            <person name="Kun R.S."/>
            <person name="Lubbers R.J."/>
            <person name="Makela M.R."/>
            <person name="Barry K."/>
            <person name="Chovatia M."/>
            <person name="Clum A."/>
            <person name="Daum C."/>
            <person name="Haridas S."/>
            <person name="He G."/>
            <person name="LaButti K."/>
            <person name="Lipzen A."/>
            <person name="Mondo S."/>
            <person name="Riley R."/>
            <person name="Salamov A."/>
            <person name="Simmons B.A."/>
            <person name="Magnuson J.K."/>
            <person name="Henrissat B."/>
            <person name="Mortensen U.H."/>
            <person name="Larsen T.O."/>
            <person name="Devries R.P."/>
            <person name="Grigoriev I.V."/>
            <person name="Machida M."/>
            <person name="Baker S.E."/>
            <person name="Andersen M.R."/>
        </authorList>
    </citation>
    <scope>NUCLEOTIDE SEQUENCE [LARGE SCALE GENOMIC DNA]</scope>
    <source>
        <strain evidence="2 3">IBT 18842</strain>
    </source>
</reference>
<name>A0A5N6U3Y6_ASPAV</name>
<keyword evidence="3" id="KW-1185">Reference proteome</keyword>
<evidence type="ECO:0000256" key="1">
    <source>
        <dbReference type="SAM" id="SignalP"/>
    </source>
</evidence>